<dbReference type="PANTHER" id="PTHR42905">
    <property type="entry name" value="PHOSPHOENOLPYRUVATE CARBOXYLASE"/>
    <property type="match status" value="1"/>
</dbReference>
<dbReference type="Gene3D" id="3.20.20.60">
    <property type="entry name" value="Phosphoenolpyruvate-binding domains"/>
    <property type="match status" value="1"/>
</dbReference>
<keyword evidence="1" id="KW-0456">Lyase</keyword>
<gene>
    <name evidence="1" type="ORF">P24_06511</name>
</gene>
<dbReference type="InterPro" id="IPR040442">
    <property type="entry name" value="Pyrv_kinase-like_dom_sf"/>
</dbReference>
<protein>
    <submittedName>
        <fullName evidence="1">Isocitrate lyase and phosphorylmutase</fullName>
    </submittedName>
</protein>
<comment type="caution">
    <text evidence="1">The sequence shown here is derived from an EMBL/GenBank/DDBJ whole genome shotgun (WGS) entry which is preliminary data.</text>
</comment>
<dbReference type="STRING" id="1207063.P24_06511"/>
<dbReference type="SUPFAM" id="SSF51621">
    <property type="entry name" value="Phosphoenolpyruvate/pyruvate domain"/>
    <property type="match status" value="1"/>
</dbReference>
<dbReference type="eggNOG" id="COG2513">
    <property type="taxonomic scope" value="Bacteria"/>
</dbReference>
<organism evidence="1 2">
    <name type="scientific">Oceanibaculum indicum P24</name>
    <dbReference type="NCBI Taxonomy" id="1207063"/>
    <lineage>
        <taxon>Bacteria</taxon>
        <taxon>Pseudomonadati</taxon>
        <taxon>Pseudomonadota</taxon>
        <taxon>Alphaproteobacteria</taxon>
        <taxon>Rhodospirillales</taxon>
        <taxon>Oceanibaculaceae</taxon>
        <taxon>Oceanibaculum</taxon>
    </lineage>
</organism>
<evidence type="ECO:0000313" key="1">
    <source>
        <dbReference type="EMBL" id="EKE76833.1"/>
    </source>
</evidence>
<dbReference type="CDD" id="cd00377">
    <property type="entry name" value="ICL_PEPM"/>
    <property type="match status" value="1"/>
</dbReference>
<dbReference type="PANTHER" id="PTHR42905:SF5">
    <property type="entry name" value="CARBOXYVINYL-CARBOXYPHOSPHONATE PHOSPHORYLMUTASE, CHLOROPLASTIC"/>
    <property type="match status" value="1"/>
</dbReference>
<sequence>MLEEAMRRTTRFRRLIEAPELLLLPGVHDALGARIAEKLGFEAITSGGYSATATLLGRPDTSQLTATEMADYYARLCDSTDLPVFADADTGYGNVTNTGRTVKAYERAGVAGLFIEDQVFPKRCGHMAGKDVVPLEEFLGKLKAALDARTDPDLVIMARTDALAVHGIDEAIERAQAAREAGADLLFVEAPENQDQMRRICAEIDGPCLANNLDGGLSPVLEAGLLQEIGYATVAFPTAATYAVAHALETVLGEIRKTSVATALYDRMYSFETFNELVGLGDLRRREAGYQDSARDLLARRKAAGGKNRAAE</sequence>
<reference evidence="1 2" key="1">
    <citation type="journal article" date="2012" name="J. Bacteriol.">
        <title>Genome Sequence of Oceanibaculum indicum Type Strain P24.</title>
        <authorList>
            <person name="Lai Q."/>
            <person name="Shao Z."/>
        </authorList>
    </citation>
    <scope>NUCLEOTIDE SEQUENCE [LARGE SCALE GENOMIC DNA]</scope>
    <source>
        <strain evidence="1 2">P24</strain>
    </source>
</reference>
<evidence type="ECO:0000313" key="2">
    <source>
        <dbReference type="Proteomes" id="UP000006746"/>
    </source>
</evidence>
<dbReference type="EMBL" id="AMRL01000006">
    <property type="protein sequence ID" value="EKE76833.1"/>
    <property type="molecule type" value="Genomic_DNA"/>
</dbReference>
<dbReference type="InterPro" id="IPR018523">
    <property type="entry name" value="Isocitrate_lyase_ph_CS"/>
</dbReference>
<proteinExistence type="predicted"/>
<dbReference type="AlphaFoldDB" id="K2JNH7"/>
<keyword evidence="2" id="KW-1185">Reference proteome</keyword>
<name>K2JNH7_9PROT</name>
<accession>K2JNH7</accession>
<dbReference type="GO" id="GO:0016833">
    <property type="term" value="F:oxo-acid-lyase activity"/>
    <property type="evidence" value="ECO:0007669"/>
    <property type="project" value="UniProtKB-ARBA"/>
</dbReference>
<dbReference type="InterPro" id="IPR015813">
    <property type="entry name" value="Pyrv/PenolPyrv_kinase-like_dom"/>
</dbReference>
<dbReference type="Proteomes" id="UP000006746">
    <property type="component" value="Unassembled WGS sequence"/>
</dbReference>
<dbReference type="PROSITE" id="PS00161">
    <property type="entry name" value="ISOCITRATE_LYASE"/>
    <property type="match status" value="1"/>
</dbReference>
<dbReference type="PATRIC" id="fig|1207063.3.peg.1316"/>
<dbReference type="InterPro" id="IPR039556">
    <property type="entry name" value="ICL/PEPM"/>
</dbReference>
<dbReference type="Pfam" id="PF13714">
    <property type="entry name" value="PEP_mutase"/>
    <property type="match status" value="1"/>
</dbReference>